<dbReference type="PANTHER" id="PTHR13520:SF0">
    <property type="entry name" value="RAD50-INTERACTING PROTEIN 1"/>
    <property type="match status" value="1"/>
</dbReference>
<reference evidence="2 3" key="1">
    <citation type="submission" date="2017-12" db="EMBL/GenBank/DDBJ databases">
        <title>High-resolution comparative analysis of great ape genomes.</title>
        <authorList>
            <person name="Pollen A."/>
            <person name="Hastie A."/>
            <person name="Hormozdiari F."/>
            <person name="Dougherty M."/>
            <person name="Liu R."/>
            <person name="Chaisson M."/>
            <person name="Hoppe E."/>
            <person name="Hill C."/>
            <person name="Pang A."/>
            <person name="Hillier L."/>
            <person name="Baker C."/>
            <person name="Armstrong J."/>
            <person name="Shendure J."/>
            <person name="Paten B."/>
            <person name="Wilson R."/>
            <person name="Chao H."/>
            <person name="Schneider V."/>
            <person name="Ventura M."/>
            <person name="Kronenberg Z."/>
            <person name="Murali S."/>
            <person name="Gordon D."/>
            <person name="Cantsilieris S."/>
            <person name="Munson K."/>
            <person name="Nelson B."/>
            <person name="Raja A."/>
            <person name="Underwood J."/>
            <person name="Diekhans M."/>
            <person name="Fiddes I."/>
            <person name="Haussler D."/>
            <person name="Eichler E."/>
        </authorList>
    </citation>
    <scope>NUCLEOTIDE SEQUENCE [LARGE SCALE GENOMIC DNA]</scope>
    <source>
        <strain evidence="2">Yerkes chimp pedigree #C0471</strain>
    </source>
</reference>
<dbReference type="AlphaFoldDB" id="A0A2J8JUC3"/>
<dbReference type="GO" id="GO:0006890">
    <property type="term" value="P:retrograde vesicle-mediated transport, Golgi to endoplasmic reticulum"/>
    <property type="evidence" value="ECO:0007669"/>
    <property type="project" value="InterPro"/>
</dbReference>
<feature type="compositionally biased region" description="Basic and acidic residues" evidence="1">
    <location>
        <begin position="20"/>
        <end position="31"/>
    </location>
</feature>
<dbReference type="GO" id="GO:0070939">
    <property type="term" value="C:Dsl1/NZR complex"/>
    <property type="evidence" value="ECO:0007669"/>
    <property type="project" value="InterPro"/>
</dbReference>
<dbReference type="GO" id="GO:0006888">
    <property type="term" value="P:endoplasmic reticulum to Golgi vesicle-mediated transport"/>
    <property type="evidence" value="ECO:0007669"/>
    <property type="project" value="InterPro"/>
</dbReference>
<dbReference type="EMBL" id="NBAG03000424">
    <property type="protein sequence ID" value="PNI26368.1"/>
    <property type="molecule type" value="Genomic_DNA"/>
</dbReference>
<sequence length="143" mass="16279">MLPAGEIGASPAAPCCSESGDERKNLEEKKKEVGNDLKSLKKLDKLIEQRTVSKMQLEEQVLTISSEIPKRIRSALKNAEESKQFLNQFLERETHLFSAINSHLLTAQPWMDDLGAMISQIEEIERHLAYLKWISQIEELSDN</sequence>
<gene>
    <name evidence="2" type="ORF">CK820_G0044352</name>
</gene>
<accession>A0A2J8JUC3</accession>
<organism evidence="2 3">
    <name type="scientific">Pan troglodytes</name>
    <name type="common">Chimpanzee</name>
    <dbReference type="NCBI Taxonomy" id="9598"/>
    <lineage>
        <taxon>Eukaryota</taxon>
        <taxon>Metazoa</taxon>
        <taxon>Chordata</taxon>
        <taxon>Craniata</taxon>
        <taxon>Vertebrata</taxon>
        <taxon>Euteleostomi</taxon>
        <taxon>Mammalia</taxon>
        <taxon>Eutheria</taxon>
        <taxon>Euarchontoglires</taxon>
        <taxon>Primates</taxon>
        <taxon>Haplorrhini</taxon>
        <taxon>Catarrhini</taxon>
        <taxon>Hominidae</taxon>
        <taxon>Pan</taxon>
    </lineage>
</organism>
<dbReference type="Proteomes" id="UP000236370">
    <property type="component" value="Unassembled WGS sequence"/>
</dbReference>
<comment type="caution">
    <text evidence="2">The sequence shown here is derived from an EMBL/GenBank/DDBJ whole genome shotgun (WGS) entry which is preliminary data.</text>
</comment>
<evidence type="ECO:0000313" key="2">
    <source>
        <dbReference type="EMBL" id="PNI26368.1"/>
    </source>
</evidence>
<name>A0A2J8JUC3_PANTR</name>
<proteinExistence type="predicted"/>
<evidence type="ECO:0000256" key="1">
    <source>
        <dbReference type="SAM" id="MobiDB-lite"/>
    </source>
</evidence>
<feature type="region of interest" description="Disordered" evidence="1">
    <location>
        <begin position="1"/>
        <end position="31"/>
    </location>
</feature>
<protein>
    <submittedName>
        <fullName evidence="2">RINT1 isoform 4</fullName>
    </submittedName>
</protein>
<dbReference type="InterPro" id="IPR007528">
    <property type="entry name" value="RINT1_Tip20"/>
</dbReference>
<feature type="non-terminal residue" evidence="2">
    <location>
        <position position="143"/>
    </location>
</feature>
<evidence type="ECO:0000313" key="3">
    <source>
        <dbReference type="Proteomes" id="UP000236370"/>
    </source>
</evidence>
<dbReference type="PANTHER" id="PTHR13520">
    <property type="entry name" value="RAD50-INTERACTING PROTEIN 1 RINT-1"/>
    <property type="match status" value="1"/>
</dbReference>